<dbReference type="InterPro" id="IPR015955">
    <property type="entry name" value="Lactate_DH/Glyco_Ohase_4_C"/>
</dbReference>
<dbReference type="Gene3D" id="3.40.50.720">
    <property type="entry name" value="NAD(P)-binding Rossmann-like Domain"/>
    <property type="match status" value="1"/>
</dbReference>
<protein>
    <recommendedName>
        <fullName evidence="4">Malate dehydrogenase</fullName>
        <ecNumber evidence="4">1.1.1.37</ecNumber>
    </recommendedName>
</protein>
<dbReference type="GO" id="GO:0030060">
    <property type="term" value="F:L-malate dehydrogenase (NAD+) activity"/>
    <property type="evidence" value="ECO:0007669"/>
    <property type="project" value="UniProtKB-UniRule"/>
</dbReference>
<keyword evidence="1 4" id="KW-0816">Tricarboxylic acid cycle</keyword>
<feature type="binding site" evidence="4 7">
    <location>
        <begin position="7"/>
        <end position="12"/>
    </location>
    <ligand>
        <name>NAD(+)</name>
        <dbReference type="ChEBI" id="CHEBI:57540"/>
    </ligand>
</feature>
<evidence type="ECO:0000313" key="10">
    <source>
        <dbReference type="EMBL" id="SEF00509.1"/>
    </source>
</evidence>
<feature type="binding site" evidence="4 7">
    <location>
        <begin position="118"/>
        <end position="120"/>
    </location>
    <ligand>
        <name>NAD(+)</name>
        <dbReference type="ChEBI" id="CHEBI:57540"/>
    </ligand>
</feature>
<dbReference type="InterPro" id="IPR001236">
    <property type="entry name" value="Lactate/malate_DH_N"/>
</dbReference>
<feature type="binding site" evidence="4 6">
    <location>
        <position position="120"/>
    </location>
    <ligand>
        <name>substrate</name>
    </ligand>
</feature>
<organism evidence="10 11">
    <name type="scientific">Salinimicrobium catena</name>
    <dbReference type="NCBI Taxonomy" id="390640"/>
    <lineage>
        <taxon>Bacteria</taxon>
        <taxon>Pseudomonadati</taxon>
        <taxon>Bacteroidota</taxon>
        <taxon>Flavobacteriia</taxon>
        <taxon>Flavobacteriales</taxon>
        <taxon>Flavobacteriaceae</taxon>
        <taxon>Salinimicrobium</taxon>
    </lineage>
</organism>
<feature type="binding site" evidence="4 7">
    <location>
        <position position="95"/>
    </location>
    <ligand>
        <name>NAD(+)</name>
        <dbReference type="ChEBI" id="CHEBI:57540"/>
    </ligand>
</feature>
<feature type="binding site" evidence="4 7">
    <location>
        <position position="32"/>
    </location>
    <ligand>
        <name>NAD(+)</name>
        <dbReference type="ChEBI" id="CHEBI:57540"/>
    </ligand>
</feature>
<dbReference type="SUPFAM" id="SSF56327">
    <property type="entry name" value="LDH C-terminal domain-like"/>
    <property type="match status" value="1"/>
</dbReference>
<dbReference type="HAMAP" id="MF_00487">
    <property type="entry name" value="Malate_dehydrog_3"/>
    <property type="match status" value="1"/>
</dbReference>
<dbReference type="PRINTS" id="PR00086">
    <property type="entry name" value="LLDHDRGNASE"/>
</dbReference>
<dbReference type="PANTHER" id="PTHR43128">
    <property type="entry name" value="L-2-HYDROXYCARBOXYLATE DEHYDROGENASE (NAD(P)(+))"/>
    <property type="match status" value="1"/>
</dbReference>
<dbReference type="PANTHER" id="PTHR43128:SF16">
    <property type="entry name" value="L-LACTATE DEHYDROGENASE"/>
    <property type="match status" value="1"/>
</dbReference>
<dbReference type="FunFam" id="3.40.50.720:FF:000018">
    <property type="entry name" value="Malate dehydrogenase"/>
    <property type="match status" value="1"/>
</dbReference>
<dbReference type="InterPro" id="IPR011275">
    <property type="entry name" value="Malate_DH_type3"/>
</dbReference>
<feature type="domain" description="Lactate/malate dehydrogenase N-terminal" evidence="8">
    <location>
        <begin position="1"/>
        <end position="142"/>
    </location>
</feature>
<evidence type="ECO:0000256" key="1">
    <source>
        <dbReference type="ARBA" id="ARBA00022532"/>
    </source>
</evidence>
<keyword evidence="3 4" id="KW-0520">NAD</keyword>
<comment type="catalytic activity">
    <reaction evidence="4">
        <text>(S)-malate + NAD(+) = oxaloacetate + NADH + H(+)</text>
        <dbReference type="Rhea" id="RHEA:21432"/>
        <dbReference type="ChEBI" id="CHEBI:15378"/>
        <dbReference type="ChEBI" id="CHEBI:15589"/>
        <dbReference type="ChEBI" id="CHEBI:16452"/>
        <dbReference type="ChEBI" id="CHEBI:57540"/>
        <dbReference type="ChEBI" id="CHEBI:57945"/>
        <dbReference type="EC" id="1.1.1.37"/>
    </reaction>
</comment>
<dbReference type="InterPro" id="IPR022383">
    <property type="entry name" value="Lactate/malate_DH_C"/>
</dbReference>
<dbReference type="Pfam" id="PF00056">
    <property type="entry name" value="Ldh_1_N"/>
    <property type="match status" value="1"/>
</dbReference>
<keyword evidence="11" id="KW-1185">Reference proteome</keyword>
<dbReference type="SUPFAM" id="SSF51735">
    <property type="entry name" value="NAD(P)-binding Rossmann-fold domains"/>
    <property type="match status" value="1"/>
</dbReference>
<dbReference type="EC" id="1.1.1.37" evidence="4"/>
<evidence type="ECO:0000259" key="8">
    <source>
        <dbReference type="Pfam" id="PF00056"/>
    </source>
</evidence>
<dbReference type="CDD" id="cd01339">
    <property type="entry name" value="LDH-like_MDH"/>
    <property type="match status" value="1"/>
</dbReference>
<evidence type="ECO:0000256" key="2">
    <source>
        <dbReference type="ARBA" id="ARBA00023002"/>
    </source>
</evidence>
<dbReference type="InterPro" id="IPR036291">
    <property type="entry name" value="NAD(P)-bd_dom_sf"/>
</dbReference>
<evidence type="ECO:0000256" key="7">
    <source>
        <dbReference type="PIRSR" id="PIRSR000102-3"/>
    </source>
</evidence>
<dbReference type="OrthoDB" id="9802969at2"/>
<reference evidence="10 11" key="1">
    <citation type="submission" date="2016-10" db="EMBL/GenBank/DDBJ databases">
        <authorList>
            <person name="de Groot N.N."/>
        </authorList>
    </citation>
    <scope>NUCLEOTIDE SEQUENCE [LARGE SCALE GENOMIC DNA]</scope>
    <source>
        <strain evidence="10 11">DSM 23553</strain>
    </source>
</reference>
<evidence type="ECO:0000256" key="6">
    <source>
        <dbReference type="PIRSR" id="PIRSR000102-2"/>
    </source>
</evidence>
<evidence type="ECO:0000256" key="3">
    <source>
        <dbReference type="ARBA" id="ARBA00023027"/>
    </source>
</evidence>
<feature type="binding site" evidence="4 6">
    <location>
        <position position="88"/>
    </location>
    <ligand>
        <name>substrate</name>
    </ligand>
</feature>
<feature type="binding site" evidence="4 6">
    <location>
        <position position="82"/>
    </location>
    <ligand>
        <name>substrate</name>
    </ligand>
</feature>
<dbReference type="Proteomes" id="UP000199448">
    <property type="component" value="Unassembled WGS sequence"/>
</dbReference>
<dbReference type="Gene3D" id="3.90.110.10">
    <property type="entry name" value="Lactate dehydrogenase/glycoside hydrolase, family 4, C-terminal"/>
    <property type="match status" value="1"/>
</dbReference>
<dbReference type="GO" id="GO:0006089">
    <property type="term" value="P:lactate metabolic process"/>
    <property type="evidence" value="ECO:0007669"/>
    <property type="project" value="TreeGrafter"/>
</dbReference>
<feature type="domain" description="Lactate/malate dehydrogenase C-terminal" evidence="9">
    <location>
        <begin position="147"/>
        <end position="297"/>
    </location>
</feature>
<dbReference type="EMBL" id="FNUG01000004">
    <property type="protein sequence ID" value="SEF00509.1"/>
    <property type="molecule type" value="Genomic_DNA"/>
</dbReference>
<sequence length="310" mass="32752">MKVTIVGAGAVGASCAEYIAIKNFASEVVLVDIKEDYAEGKAMDLMQTASLLGFDTKITGATNDYSKTAGSDIAVITSGIPRKPGMTREELIGINADIVKSVASSLIEQSPDVTIIVVSNPMDTMTYLVHKTTNLPKNRIIGMGGALDSARFKYRISEALDCPASDVEGMVIGGHSDTGMVPLTRLATRNSVPVSAFLSEERINQISEDTKVGGATLTKMLGTSAWYAPGAAVSSLVQAIANDQKKMFPCSALLEGEYGLNDLCIGVPVILGKNGIEEIVELELDEAEKAKLKESSEGVSKTNGLLDLKK</sequence>
<evidence type="ECO:0000256" key="4">
    <source>
        <dbReference type="HAMAP-Rule" id="MF_00487"/>
    </source>
</evidence>
<comment type="function">
    <text evidence="4">Catalyzes the reversible oxidation of malate to oxaloacetate.</text>
</comment>
<dbReference type="Pfam" id="PF02866">
    <property type="entry name" value="Ldh_1_C"/>
    <property type="match status" value="1"/>
</dbReference>
<dbReference type="PROSITE" id="PS51257">
    <property type="entry name" value="PROKAR_LIPOPROTEIN"/>
    <property type="match status" value="1"/>
</dbReference>
<proteinExistence type="inferred from homology"/>
<dbReference type="PIRSF" id="PIRSF000102">
    <property type="entry name" value="Lac_mal_DH"/>
    <property type="match status" value="1"/>
</dbReference>
<feature type="active site" description="Proton acceptor" evidence="4 5">
    <location>
        <position position="175"/>
    </location>
</feature>
<accession>A0A1H5NFT5</accession>
<name>A0A1H5NFT5_9FLAO</name>
<evidence type="ECO:0000313" key="11">
    <source>
        <dbReference type="Proteomes" id="UP000199448"/>
    </source>
</evidence>
<gene>
    <name evidence="4" type="primary">mdh</name>
    <name evidence="10" type="ORF">SAMN04488034_104155</name>
</gene>
<keyword evidence="2 4" id="KW-0560">Oxidoreductase</keyword>
<dbReference type="RefSeq" id="WP_093113429.1">
    <property type="nucleotide sequence ID" value="NZ_FNGG01000004.1"/>
</dbReference>
<evidence type="ECO:0000256" key="5">
    <source>
        <dbReference type="PIRSR" id="PIRSR000102-1"/>
    </source>
</evidence>
<dbReference type="InterPro" id="IPR001557">
    <property type="entry name" value="L-lactate/malate_DH"/>
</dbReference>
<dbReference type="AlphaFoldDB" id="A0A1H5NFT5"/>
<dbReference type="GO" id="GO:0006099">
    <property type="term" value="P:tricarboxylic acid cycle"/>
    <property type="evidence" value="ECO:0007669"/>
    <property type="project" value="UniProtKB-UniRule"/>
</dbReference>
<evidence type="ECO:0000259" key="9">
    <source>
        <dbReference type="Pfam" id="PF02866"/>
    </source>
</evidence>
<comment type="similarity">
    <text evidence="4">Belongs to the LDH/MDH superfamily. MDH type 3 family.</text>
</comment>
<feature type="binding site" evidence="4 6">
    <location>
        <position position="151"/>
    </location>
    <ligand>
        <name>substrate</name>
    </ligand>
</feature>
<dbReference type="STRING" id="390640.SAMN04488034_104155"/>
<dbReference type="NCBIfam" id="TIGR01763">
    <property type="entry name" value="MalateDH_bact"/>
    <property type="match status" value="1"/>
</dbReference>
<dbReference type="GO" id="GO:0004459">
    <property type="term" value="F:L-lactate dehydrogenase (NAD+) activity"/>
    <property type="evidence" value="ECO:0007669"/>
    <property type="project" value="TreeGrafter"/>
</dbReference>
<dbReference type="NCBIfam" id="NF004863">
    <property type="entry name" value="PRK06223.1"/>
    <property type="match status" value="1"/>
</dbReference>